<protein>
    <submittedName>
        <fullName evidence="4">AraC family transcriptional regulator</fullName>
    </submittedName>
</protein>
<dbReference type="Gene3D" id="1.10.10.60">
    <property type="entry name" value="Homeodomain-like"/>
    <property type="match status" value="1"/>
</dbReference>
<dbReference type="Pfam" id="PF06719">
    <property type="entry name" value="AraC_N"/>
    <property type="match status" value="1"/>
</dbReference>
<dbReference type="AlphaFoldDB" id="A0A158IUM4"/>
<proteinExistence type="predicted"/>
<dbReference type="PANTHER" id="PTHR43436:SF2">
    <property type="entry name" value="ARAC_XYLS FAMILY TRANSCRIPTIONAL REGULATOR"/>
    <property type="match status" value="1"/>
</dbReference>
<dbReference type="SMART" id="SM00342">
    <property type="entry name" value="HTH_ARAC"/>
    <property type="match status" value="1"/>
</dbReference>
<organism evidence="4 5">
    <name type="scientific">Caballeronia udeis</name>
    <dbReference type="NCBI Taxonomy" id="1232866"/>
    <lineage>
        <taxon>Bacteria</taxon>
        <taxon>Pseudomonadati</taxon>
        <taxon>Pseudomonadota</taxon>
        <taxon>Betaproteobacteria</taxon>
        <taxon>Burkholderiales</taxon>
        <taxon>Burkholderiaceae</taxon>
        <taxon>Caballeronia</taxon>
    </lineage>
</organism>
<evidence type="ECO:0000259" key="3">
    <source>
        <dbReference type="PROSITE" id="PS01124"/>
    </source>
</evidence>
<keyword evidence="2" id="KW-0804">Transcription</keyword>
<dbReference type="EMBL" id="FCOK02000062">
    <property type="protein sequence ID" value="SAL60215.1"/>
    <property type="molecule type" value="Genomic_DNA"/>
</dbReference>
<evidence type="ECO:0000313" key="4">
    <source>
        <dbReference type="EMBL" id="SAL60215.1"/>
    </source>
</evidence>
<reference evidence="4 5" key="1">
    <citation type="submission" date="2016-01" db="EMBL/GenBank/DDBJ databases">
        <authorList>
            <person name="Oliw E.H."/>
        </authorList>
    </citation>
    <scope>NUCLEOTIDE SEQUENCE [LARGE SCALE GENOMIC DNA]</scope>
    <source>
        <strain evidence="4">LMG 27134</strain>
    </source>
</reference>
<dbReference type="Pfam" id="PF12833">
    <property type="entry name" value="HTH_18"/>
    <property type="match status" value="1"/>
</dbReference>
<accession>A0A158IUM4</accession>
<dbReference type="Proteomes" id="UP000054683">
    <property type="component" value="Unassembled WGS sequence"/>
</dbReference>
<feature type="domain" description="HTH araC/xylS-type" evidence="3">
    <location>
        <begin position="209"/>
        <end position="307"/>
    </location>
</feature>
<name>A0A158IUM4_9BURK</name>
<dbReference type="GO" id="GO:0003700">
    <property type="term" value="F:DNA-binding transcription factor activity"/>
    <property type="evidence" value="ECO:0007669"/>
    <property type="project" value="InterPro"/>
</dbReference>
<evidence type="ECO:0000313" key="5">
    <source>
        <dbReference type="Proteomes" id="UP000054683"/>
    </source>
</evidence>
<sequence>MSKVDYAEGNDQSVSFVGAREKHRMVALLTALAPQEGYNLTALRNVRILRSDRALSRTPVLYDPGIVIVCQGTKRGFFGDRVYVYDEQHYLAVAVPVPFTMETDATPERPLLALYLHLDFQVAAELMIQIDHHGSPSAGDVPQTMMSSPMDAAMQASVLRFLEAMNRPLDAAILGPGLVRELYFRVLTGGQGHAMRAALAMQGQFGKIGRALERIHATYAEPLDLPVLASQAGMSVPTFHSHFKAITSTSPMQYVKSTRLHQARLLMVRQGITAEAACHAVGYASPSQFNREFKRLFGLTPAAETKRLRDSFALPPAFPESKFVSSH</sequence>
<dbReference type="InterPro" id="IPR009057">
    <property type="entry name" value="Homeodomain-like_sf"/>
</dbReference>
<dbReference type="PANTHER" id="PTHR43436">
    <property type="entry name" value="ARAC-FAMILY TRANSCRIPTIONAL REGULATOR"/>
    <property type="match status" value="1"/>
</dbReference>
<keyword evidence="1" id="KW-0805">Transcription regulation</keyword>
<gene>
    <name evidence="4" type="ORF">AWB69_06667</name>
</gene>
<dbReference type="InterPro" id="IPR018060">
    <property type="entry name" value="HTH_AraC"/>
</dbReference>
<dbReference type="PROSITE" id="PS01124">
    <property type="entry name" value="HTH_ARAC_FAMILY_2"/>
    <property type="match status" value="1"/>
</dbReference>
<evidence type="ECO:0000256" key="2">
    <source>
        <dbReference type="ARBA" id="ARBA00023163"/>
    </source>
</evidence>
<dbReference type="InterPro" id="IPR009594">
    <property type="entry name" value="Tscrpt_reg_HTH_AraC_N"/>
</dbReference>
<dbReference type="SUPFAM" id="SSF46689">
    <property type="entry name" value="Homeodomain-like"/>
    <property type="match status" value="2"/>
</dbReference>
<dbReference type="GO" id="GO:0043565">
    <property type="term" value="F:sequence-specific DNA binding"/>
    <property type="evidence" value="ECO:0007669"/>
    <property type="project" value="InterPro"/>
</dbReference>
<evidence type="ECO:0000256" key="1">
    <source>
        <dbReference type="ARBA" id="ARBA00023015"/>
    </source>
</evidence>